<keyword evidence="10 14" id="KW-1015">Disulfide bond</keyword>
<evidence type="ECO:0000256" key="14">
    <source>
        <dbReference type="PROSITE-ProRule" id="PRU00076"/>
    </source>
</evidence>
<reference evidence="19" key="1">
    <citation type="submission" date="2025-08" db="UniProtKB">
        <authorList>
            <consortium name="RefSeq"/>
        </authorList>
    </citation>
    <scope>IDENTIFICATION</scope>
    <source>
        <tissue evidence="19">Muscle</tissue>
    </source>
</reference>
<dbReference type="AlphaFoldDB" id="A0A6J3LNZ2"/>
<feature type="repeat" description="LDL-receptor class B" evidence="15">
    <location>
        <begin position="163"/>
        <end position="207"/>
    </location>
</feature>
<dbReference type="Proteomes" id="UP000504631">
    <property type="component" value="Unplaced"/>
</dbReference>
<keyword evidence="6" id="KW-0221">Differentiation</keyword>
<dbReference type="GO" id="GO:0048477">
    <property type="term" value="P:oogenesis"/>
    <property type="evidence" value="ECO:0007669"/>
    <property type="project" value="UniProtKB-KW"/>
</dbReference>
<keyword evidence="9 16" id="KW-0472">Membrane</keyword>
<dbReference type="GO" id="GO:0017147">
    <property type="term" value="F:Wnt-protein binding"/>
    <property type="evidence" value="ECO:0007669"/>
    <property type="project" value="TreeGrafter"/>
</dbReference>
<accession>A0A6J3LNZ2</accession>
<dbReference type="PROSITE" id="PS00022">
    <property type="entry name" value="EGF_1"/>
    <property type="match status" value="1"/>
</dbReference>
<dbReference type="SMART" id="SM00181">
    <property type="entry name" value="EGF"/>
    <property type="match status" value="3"/>
</dbReference>
<dbReference type="RefSeq" id="XP_033366860.1">
    <property type="nucleotide sequence ID" value="XM_033510969.1"/>
</dbReference>
<evidence type="ECO:0000256" key="7">
    <source>
        <dbReference type="ARBA" id="ARBA00022871"/>
    </source>
</evidence>
<keyword evidence="18" id="KW-1185">Reference proteome</keyword>
<dbReference type="GO" id="GO:0042813">
    <property type="term" value="F:Wnt receptor activity"/>
    <property type="evidence" value="ECO:0007669"/>
    <property type="project" value="TreeGrafter"/>
</dbReference>
<gene>
    <name evidence="19" type="primary">LOC117243464</name>
</gene>
<evidence type="ECO:0000313" key="18">
    <source>
        <dbReference type="Proteomes" id="UP000504631"/>
    </source>
</evidence>
<keyword evidence="11" id="KW-0325">Glycoprotein</keyword>
<keyword evidence="7" id="KW-0744">Spermatogenesis</keyword>
<evidence type="ECO:0000256" key="1">
    <source>
        <dbReference type="ARBA" id="ARBA00004251"/>
    </source>
</evidence>
<keyword evidence="4" id="KW-0732">Signal</keyword>
<evidence type="ECO:0000256" key="9">
    <source>
        <dbReference type="ARBA" id="ARBA00023136"/>
    </source>
</evidence>
<dbReference type="GO" id="GO:0005886">
    <property type="term" value="C:plasma membrane"/>
    <property type="evidence" value="ECO:0007669"/>
    <property type="project" value="UniProtKB-SubCell"/>
</dbReference>
<keyword evidence="16" id="KW-1133">Transmembrane helix</keyword>
<dbReference type="InterPro" id="IPR050778">
    <property type="entry name" value="Cueball_EGF_LRP_Nidogen"/>
</dbReference>
<comment type="caution">
    <text evidence="14">Lacks conserved residue(s) required for the propagation of feature annotation.</text>
</comment>
<evidence type="ECO:0000256" key="16">
    <source>
        <dbReference type="SAM" id="Phobius"/>
    </source>
</evidence>
<dbReference type="KEGG" id="bvk:117243464"/>
<sequence length="595" mass="66922">MTSRENLAVILTIVLGIFAINIHARSWDIAIAIGREVEFLAQNQTLIGQAKLAEAVTLSGVAYDDITRTMYFSDVSNKNITIFSNDLEDKNFTLKPLLKKQSKSYILALAFDIKSRTLFWSDALQGVIMKMHVSEDGLPEEPTILHNLTYQSPRGIALDVCNSHIYWVNSNNTNPSIERSNLDGSNRVTVIKEDLYEPLAVAIDHSNKKLYWIDDAEGLRIKIERSNLDGSERELLVHPKRHQPVYLALDHNSIYWSDLVHRAVWTIPKDTKFDEPRMFRSYQSTHDADPAGIVTRDNVGKVECPVNTNTTQNTNPTNLSLDERSYNNLITSTEESELTTETSKHCLNDGHVGEKEGTCQCRLGFTGPYCEINLCHNYCFRGNCSINSDGLPTCKCNNAFIGPRCETDVCKDYCLHDGQCSVQDEKPVCKCKYSQGSRCEILGNTAELCDIICATERVPTSIVTAHCRCPEKNRFAQMVIAKEENEYSTWLPIFGAVVGVLILVIAVLSFYVNKFRKRPRIKKRFVVSKGGVTPLTSRPQLPDNQCEITIENCCNMNICETPCFEPKLCVAASGANVSKKEEKNSLLDNMEENSW</sequence>
<keyword evidence="5" id="KW-0677">Repeat</keyword>
<evidence type="ECO:0000256" key="5">
    <source>
        <dbReference type="ARBA" id="ARBA00022737"/>
    </source>
</evidence>
<protein>
    <recommendedName>
        <fullName evidence="13">Protein cueball</fullName>
    </recommendedName>
</protein>
<proteinExistence type="inferred from homology"/>
<dbReference type="GeneID" id="117243464"/>
<dbReference type="GO" id="GO:0007283">
    <property type="term" value="P:spermatogenesis"/>
    <property type="evidence" value="ECO:0007669"/>
    <property type="project" value="UniProtKB-KW"/>
</dbReference>
<dbReference type="CTD" id="38174"/>
<dbReference type="SUPFAM" id="SSF63825">
    <property type="entry name" value="YWTD domain"/>
    <property type="match status" value="1"/>
</dbReference>
<dbReference type="InterPro" id="IPR000742">
    <property type="entry name" value="EGF"/>
</dbReference>
<comment type="similarity">
    <text evidence="12">Belongs to the cueball family.</text>
</comment>
<evidence type="ECO:0000256" key="13">
    <source>
        <dbReference type="ARBA" id="ARBA00040020"/>
    </source>
</evidence>
<keyword evidence="16" id="KW-0812">Transmembrane</keyword>
<dbReference type="GO" id="GO:0060070">
    <property type="term" value="P:canonical Wnt signaling pathway"/>
    <property type="evidence" value="ECO:0007669"/>
    <property type="project" value="TreeGrafter"/>
</dbReference>
<feature type="repeat" description="LDL-receptor class B" evidence="15">
    <location>
        <begin position="208"/>
        <end position="253"/>
    </location>
</feature>
<keyword evidence="8" id="KW-0896">Oogenesis</keyword>
<organism evidence="18 19">
    <name type="scientific">Bombus vosnesenskii</name>
    <dbReference type="NCBI Taxonomy" id="207650"/>
    <lineage>
        <taxon>Eukaryota</taxon>
        <taxon>Metazoa</taxon>
        <taxon>Ecdysozoa</taxon>
        <taxon>Arthropoda</taxon>
        <taxon>Hexapoda</taxon>
        <taxon>Insecta</taxon>
        <taxon>Pterygota</taxon>
        <taxon>Neoptera</taxon>
        <taxon>Endopterygota</taxon>
        <taxon>Hymenoptera</taxon>
        <taxon>Apocrita</taxon>
        <taxon>Aculeata</taxon>
        <taxon>Apoidea</taxon>
        <taxon>Anthophila</taxon>
        <taxon>Apidae</taxon>
        <taxon>Bombus</taxon>
        <taxon>Pyrobombus</taxon>
    </lineage>
</organism>
<dbReference type="Gene3D" id="2.120.10.30">
    <property type="entry name" value="TolB, C-terminal domain"/>
    <property type="match status" value="1"/>
</dbReference>
<keyword evidence="2" id="KW-1003">Cell membrane</keyword>
<name>A0A6J3LNZ2_9HYME</name>
<dbReference type="PANTHER" id="PTHR46513:SF42">
    <property type="entry name" value="PROTEIN CUEBALL"/>
    <property type="match status" value="1"/>
</dbReference>
<evidence type="ECO:0000256" key="8">
    <source>
        <dbReference type="ARBA" id="ARBA00022943"/>
    </source>
</evidence>
<evidence type="ECO:0000256" key="11">
    <source>
        <dbReference type="ARBA" id="ARBA00023180"/>
    </source>
</evidence>
<dbReference type="InterPro" id="IPR000033">
    <property type="entry name" value="LDLR_classB_rpt"/>
</dbReference>
<keyword evidence="3 14" id="KW-0245">EGF-like domain</keyword>
<evidence type="ECO:0000259" key="17">
    <source>
        <dbReference type="PROSITE" id="PS50026"/>
    </source>
</evidence>
<evidence type="ECO:0000256" key="10">
    <source>
        <dbReference type="ARBA" id="ARBA00023157"/>
    </source>
</evidence>
<evidence type="ECO:0000256" key="12">
    <source>
        <dbReference type="ARBA" id="ARBA00038070"/>
    </source>
</evidence>
<feature type="disulfide bond" evidence="14">
    <location>
        <begin position="396"/>
        <end position="405"/>
    </location>
</feature>
<evidence type="ECO:0000313" key="19">
    <source>
        <dbReference type="RefSeq" id="XP_033366860.1"/>
    </source>
</evidence>
<evidence type="ECO:0000256" key="6">
    <source>
        <dbReference type="ARBA" id="ARBA00022782"/>
    </source>
</evidence>
<evidence type="ECO:0000256" key="4">
    <source>
        <dbReference type="ARBA" id="ARBA00022729"/>
    </source>
</evidence>
<dbReference type="Pfam" id="PF00058">
    <property type="entry name" value="Ldl_recept_b"/>
    <property type="match status" value="1"/>
</dbReference>
<dbReference type="PROSITE" id="PS51120">
    <property type="entry name" value="LDLRB"/>
    <property type="match status" value="2"/>
</dbReference>
<comment type="subcellular location">
    <subcellularLocation>
        <location evidence="1">Cell membrane</location>
        <topology evidence="1">Single-pass type I membrane protein</topology>
    </subcellularLocation>
</comment>
<evidence type="ECO:0000256" key="3">
    <source>
        <dbReference type="ARBA" id="ARBA00022536"/>
    </source>
</evidence>
<dbReference type="PROSITE" id="PS50026">
    <property type="entry name" value="EGF_3"/>
    <property type="match status" value="1"/>
</dbReference>
<feature type="transmembrane region" description="Helical" evidence="16">
    <location>
        <begin position="490"/>
        <end position="512"/>
    </location>
</feature>
<evidence type="ECO:0000256" key="15">
    <source>
        <dbReference type="PROSITE-ProRule" id="PRU00461"/>
    </source>
</evidence>
<evidence type="ECO:0000256" key="2">
    <source>
        <dbReference type="ARBA" id="ARBA00022475"/>
    </source>
</evidence>
<feature type="domain" description="EGF-like" evidence="17">
    <location>
        <begin position="371"/>
        <end position="406"/>
    </location>
</feature>
<dbReference type="PANTHER" id="PTHR46513">
    <property type="entry name" value="VITELLOGENIN RECEPTOR-LIKE PROTEIN-RELATED-RELATED"/>
    <property type="match status" value="1"/>
</dbReference>
<dbReference type="Gene3D" id="2.10.25.10">
    <property type="entry name" value="Laminin"/>
    <property type="match status" value="1"/>
</dbReference>
<dbReference type="InterPro" id="IPR011042">
    <property type="entry name" value="6-blade_b-propeller_TolB-like"/>
</dbReference>
<dbReference type="SMART" id="SM00135">
    <property type="entry name" value="LY"/>
    <property type="match status" value="4"/>
</dbReference>